<keyword evidence="2" id="KW-1185">Reference proteome</keyword>
<accession>A0ACA9RWJ9</accession>
<dbReference type="EMBL" id="CAJVQC010074608">
    <property type="protein sequence ID" value="CAG8813168.1"/>
    <property type="molecule type" value="Genomic_DNA"/>
</dbReference>
<gene>
    <name evidence="1" type="ORF">RPERSI_LOCUS23705</name>
</gene>
<comment type="caution">
    <text evidence="1">The sequence shown here is derived from an EMBL/GenBank/DDBJ whole genome shotgun (WGS) entry which is preliminary data.</text>
</comment>
<protein>
    <submittedName>
        <fullName evidence="1">16767_t:CDS:1</fullName>
    </submittedName>
</protein>
<evidence type="ECO:0000313" key="1">
    <source>
        <dbReference type="EMBL" id="CAG8813168.1"/>
    </source>
</evidence>
<sequence length="134" mass="15556">VRPKPEYSMKMSNEIKIVFENPCSQAFAFENNNSQALLEEMMKNHPYNLTLSLEELLAPRQQKIPYKPPRAKNKFILYRTDYIARARKENPKRVGSMTTRDLSKEASESWKAQPAAVKQLFTVLAKVASERHKE</sequence>
<proteinExistence type="predicted"/>
<evidence type="ECO:0000313" key="2">
    <source>
        <dbReference type="Proteomes" id="UP000789920"/>
    </source>
</evidence>
<reference evidence="1" key="1">
    <citation type="submission" date="2021-06" db="EMBL/GenBank/DDBJ databases">
        <authorList>
            <person name="Kallberg Y."/>
            <person name="Tangrot J."/>
            <person name="Rosling A."/>
        </authorList>
    </citation>
    <scope>NUCLEOTIDE SEQUENCE</scope>
    <source>
        <strain evidence="1">MA461A</strain>
    </source>
</reference>
<dbReference type="Proteomes" id="UP000789920">
    <property type="component" value="Unassembled WGS sequence"/>
</dbReference>
<organism evidence="1 2">
    <name type="scientific">Racocetra persica</name>
    <dbReference type="NCBI Taxonomy" id="160502"/>
    <lineage>
        <taxon>Eukaryota</taxon>
        <taxon>Fungi</taxon>
        <taxon>Fungi incertae sedis</taxon>
        <taxon>Mucoromycota</taxon>
        <taxon>Glomeromycotina</taxon>
        <taxon>Glomeromycetes</taxon>
        <taxon>Diversisporales</taxon>
        <taxon>Gigasporaceae</taxon>
        <taxon>Racocetra</taxon>
    </lineage>
</organism>
<feature type="non-terminal residue" evidence="1">
    <location>
        <position position="1"/>
    </location>
</feature>
<feature type="non-terminal residue" evidence="1">
    <location>
        <position position="134"/>
    </location>
</feature>
<name>A0ACA9RWJ9_9GLOM</name>